<name>A0AAN9LUP3_PHACN</name>
<organism evidence="1 2">
    <name type="scientific">Phaseolus coccineus</name>
    <name type="common">Scarlet runner bean</name>
    <name type="synonym">Phaseolus multiflorus</name>
    <dbReference type="NCBI Taxonomy" id="3886"/>
    <lineage>
        <taxon>Eukaryota</taxon>
        <taxon>Viridiplantae</taxon>
        <taxon>Streptophyta</taxon>
        <taxon>Embryophyta</taxon>
        <taxon>Tracheophyta</taxon>
        <taxon>Spermatophyta</taxon>
        <taxon>Magnoliopsida</taxon>
        <taxon>eudicotyledons</taxon>
        <taxon>Gunneridae</taxon>
        <taxon>Pentapetalae</taxon>
        <taxon>rosids</taxon>
        <taxon>fabids</taxon>
        <taxon>Fabales</taxon>
        <taxon>Fabaceae</taxon>
        <taxon>Papilionoideae</taxon>
        <taxon>50 kb inversion clade</taxon>
        <taxon>NPAAA clade</taxon>
        <taxon>indigoferoid/millettioid clade</taxon>
        <taxon>Phaseoleae</taxon>
        <taxon>Phaseolus</taxon>
    </lineage>
</organism>
<proteinExistence type="predicted"/>
<dbReference type="Proteomes" id="UP001374584">
    <property type="component" value="Unassembled WGS sequence"/>
</dbReference>
<gene>
    <name evidence="1" type="ORF">VNO80_25706</name>
</gene>
<reference evidence="1 2" key="1">
    <citation type="submission" date="2024-01" db="EMBL/GenBank/DDBJ databases">
        <title>The genomes of 5 underutilized Papilionoideae crops provide insights into root nodulation and disease resistanc.</title>
        <authorList>
            <person name="Jiang F."/>
        </authorList>
    </citation>
    <scope>NUCLEOTIDE SEQUENCE [LARGE SCALE GENOMIC DNA]</scope>
    <source>
        <strain evidence="1">JINMINGXINNONG_FW02</strain>
        <tissue evidence="1">Leaves</tissue>
    </source>
</reference>
<keyword evidence="2" id="KW-1185">Reference proteome</keyword>
<dbReference type="EMBL" id="JAYMYR010000009">
    <property type="protein sequence ID" value="KAK7342750.1"/>
    <property type="molecule type" value="Genomic_DNA"/>
</dbReference>
<accession>A0AAN9LUP3</accession>
<protein>
    <submittedName>
        <fullName evidence="1">Uncharacterized protein</fullName>
    </submittedName>
</protein>
<comment type="caution">
    <text evidence="1">The sequence shown here is derived from an EMBL/GenBank/DDBJ whole genome shotgun (WGS) entry which is preliminary data.</text>
</comment>
<evidence type="ECO:0000313" key="1">
    <source>
        <dbReference type="EMBL" id="KAK7342750.1"/>
    </source>
</evidence>
<sequence>MPVPPPWRGARIELDSPSTNDFNKLIESVATGGRVEVSMSPLLLLGGDLHLGRRVLIGLSPSKEELIGVVLVDDLLRGSIEMMCRAREHELAKASRNLKQSLVANTSYEEKLVREVAEREIAEGRVATLECRLAEREVEVNRVWLKRPRMPGMLG</sequence>
<dbReference type="AlphaFoldDB" id="A0AAN9LUP3"/>
<evidence type="ECO:0000313" key="2">
    <source>
        <dbReference type="Proteomes" id="UP001374584"/>
    </source>
</evidence>